<organism evidence="1">
    <name type="scientific">Neurospora crassa</name>
    <dbReference type="NCBI Taxonomy" id="5141"/>
    <lineage>
        <taxon>Eukaryota</taxon>
        <taxon>Fungi</taxon>
        <taxon>Dikarya</taxon>
        <taxon>Ascomycota</taxon>
        <taxon>Pezizomycotina</taxon>
        <taxon>Sordariomycetes</taxon>
        <taxon>Sordariomycetidae</taxon>
        <taxon>Sordariales</taxon>
        <taxon>Sordariaceae</taxon>
        <taxon>Neurospora</taxon>
    </lineage>
</organism>
<dbReference type="EMBL" id="BX294092">
    <property type="protein sequence ID" value="CAD71252.1"/>
    <property type="molecule type" value="Genomic_DNA"/>
</dbReference>
<dbReference type="AlphaFoldDB" id="Q870T7"/>
<reference evidence="1" key="1">
    <citation type="submission" date="2003-03" db="EMBL/GenBank/DDBJ databases">
        <authorList>
            <person name="Schulte U."/>
            <person name="Aign V."/>
            <person name="Hoheisel J."/>
            <person name="Brandt P."/>
            <person name="Fartmann B."/>
            <person name="Holland R."/>
            <person name="Nyakatura G."/>
            <person name="Mewes H.W."/>
            <person name="Mannhaupt G."/>
        </authorList>
    </citation>
    <scope>NUCLEOTIDE SEQUENCE</scope>
</reference>
<dbReference type="PROSITE" id="PS51257">
    <property type="entry name" value="PROKAR_LIPOPROTEIN"/>
    <property type="match status" value="1"/>
</dbReference>
<proteinExistence type="predicted"/>
<sequence length="145" mass="16370">MPKTTLTYSNVLSGFPLWLSSACILDYEQTRYFRSYANLRFIHHTLSMCSIQGVRGFWRLPKAWGEYGNNGLTLSMPSVLGTAVQLTYQFTMPKLEIWYTVSGMPWVILGAQPIRTLDASNSVCHHFYSFGPKMDIGFGRSVIAG</sequence>
<protein>
    <submittedName>
        <fullName evidence="1">Uncharacterized protein B11H7.125</fullName>
    </submittedName>
</protein>
<accession>Q870T7</accession>
<evidence type="ECO:0000313" key="1">
    <source>
        <dbReference type="EMBL" id="CAD71252.1"/>
    </source>
</evidence>
<gene>
    <name evidence="1" type="primary">B11H7.125</name>
</gene>
<reference evidence="1" key="2">
    <citation type="submission" date="2003-03" db="EMBL/GenBank/DDBJ databases">
        <authorList>
            <person name="German Neurospora genome project"/>
        </authorList>
    </citation>
    <scope>NUCLEOTIDE SEQUENCE</scope>
</reference>
<name>Q870T7_NEUCS</name>